<dbReference type="InterPro" id="IPR042235">
    <property type="entry name" value="ZP-C_dom"/>
</dbReference>
<evidence type="ECO:0000256" key="14">
    <source>
        <dbReference type="ARBA" id="ARBA00023180"/>
    </source>
</evidence>
<keyword evidence="7" id="KW-0272">Extracellular matrix</keyword>
<evidence type="ECO:0000259" key="18">
    <source>
        <dbReference type="PROSITE" id="PS51034"/>
    </source>
</evidence>
<feature type="domain" description="ZP" evidence="18">
    <location>
        <begin position="135"/>
        <end position="385"/>
    </location>
</feature>
<dbReference type="InterPro" id="IPR055355">
    <property type="entry name" value="ZP-C"/>
</dbReference>
<dbReference type="EMBL" id="JADWDJ010000013">
    <property type="protein sequence ID" value="KAG5271599.1"/>
    <property type="molecule type" value="Genomic_DNA"/>
</dbReference>
<dbReference type="PANTHER" id="PTHR11576:SF15">
    <property type="entry name" value="ZONA PELLUCIDA SPERM-BINDING PROTEIN 3-LIKE"/>
    <property type="match status" value="1"/>
</dbReference>
<dbReference type="Pfam" id="PF00100">
    <property type="entry name" value="Zona_pellucida"/>
    <property type="match status" value="1"/>
</dbReference>
<evidence type="ECO:0000313" key="20">
    <source>
        <dbReference type="Proteomes" id="UP000823561"/>
    </source>
</evidence>
<evidence type="ECO:0000256" key="2">
    <source>
        <dbReference type="ARBA" id="ARBA00004498"/>
    </source>
</evidence>
<dbReference type="FunFam" id="2.60.40.3210:FF:000001">
    <property type="entry name" value="Zona pellucida sperm-binding protein 3"/>
    <property type="match status" value="1"/>
</dbReference>
<dbReference type="InterPro" id="IPR055356">
    <property type="entry name" value="ZP-N"/>
</dbReference>
<keyword evidence="12" id="KW-0472">Membrane</keyword>
<feature type="chain" id="PRO_5043349748" description="Zona pellucida sperm-binding protein 3" evidence="17">
    <location>
        <begin position="24"/>
        <end position="485"/>
    </location>
</feature>
<dbReference type="Gene3D" id="2.60.40.3210">
    <property type="entry name" value="Zona pellucida, ZP-N domain"/>
    <property type="match status" value="1"/>
</dbReference>
<evidence type="ECO:0000256" key="3">
    <source>
        <dbReference type="ARBA" id="ARBA00006735"/>
    </source>
</evidence>
<keyword evidence="6" id="KW-0964">Secreted</keyword>
<dbReference type="FunFam" id="2.60.40.4100:FF:000002">
    <property type="entry name" value="Zona pellucida sperm-binding protein 3"/>
    <property type="match status" value="1"/>
</dbReference>
<evidence type="ECO:0000256" key="4">
    <source>
        <dbReference type="ARBA" id="ARBA00017980"/>
    </source>
</evidence>
<dbReference type="InterPro" id="IPR001507">
    <property type="entry name" value="ZP_dom"/>
</dbReference>
<feature type="region of interest" description="Disordered" evidence="16">
    <location>
        <begin position="432"/>
        <end position="452"/>
    </location>
</feature>
<protein>
    <recommendedName>
        <fullName evidence="4">Zona pellucida sperm-binding protein 3</fullName>
    </recommendedName>
    <alternativeName>
        <fullName evidence="15">Zona pellucida glycoprotein 3</fullName>
    </alternativeName>
</protein>
<comment type="subcellular location">
    <subcellularLocation>
        <location evidence="1">Cell membrane</location>
        <topology evidence="1">Single-pass type I membrane protein</topology>
    </subcellularLocation>
    <subcellularLocation>
        <location evidence="2">Secreted</location>
        <location evidence="2">Extracellular space</location>
        <location evidence="2">Extracellular matrix</location>
    </subcellularLocation>
</comment>
<dbReference type="GO" id="GO:2000344">
    <property type="term" value="P:positive regulation of acrosome reaction"/>
    <property type="evidence" value="ECO:0007669"/>
    <property type="project" value="TreeGrafter"/>
</dbReference>
<dbReference type="Gene3D" id="2.60.40.4100">
    <property type="entry name" value="Zona pellucida, ZP-C domain"/>
    <property type="match status" value="1"/>
</dbReference>
<evidence type="ECO:0000256" key="16">
    <source>
        <dbReference type="SAM" id="MobiDB-lite"/>
    </source>
</evidence>
<keyword evidence="13" id="KW-1015">Disulfide bond</keyword>
<evidence type="ECO:0000256" key="9">
    <source>
        <dbReference type="ARBA" id="ARBA00022692"/>
    </source>
</evidence>
<name>A0AAV6GAM9_9TELE</name>
<dbReference type="Proteomes" id="UP000823561">
    <property type="component" value="Chromosome 13"/>
</dbReference>
<feature type="signal peptide" evidence="17">
    <location>
        <begin position="1"/>
        <end position="23"/>
    </location>
</feature>
<evidence type="ECO:0000256" key="17">
    <source>
        <dbReference type="SAM" id="SignalP"/>
    </source>
</evidence>
<evidence type="ECO:0000256" key="5">
    <source>
        <dbReference type="ARBA" id="ARBA00022475"/>
    </source>
</evidence>
<keyword evidence="8" id="KW-0165">Cleavage on pair of basic residues</keyword>
<evidence type="ECO:0000256" key="1">
    <source>
        <dbReference type="ARBA" id="ARBA00004251"/>
    </source>
</evidence>
<dbReference type="GO" id="GO:0007339">
    <property type="term" value="P:binding of sperm to zona pellucida"/>
    <property type="evidence" value="ECO:0007669"/>
    <property type="project" value="TreeGrafter"/>
</dbReference>
<evidence type="ECO:0000256" key="7">
    <source>
        <dbReference type="ARBA" id="ARBA00022530"/>
    </source>
</evidence>
<evidence type="ECO:0000256" key="6">
    <source>
        <dbReference type="ARBA" id="ARBA00022525"/>
    </source>
</evidence>
<dbReference type="GO" id="GO:0005886">
    <property type="term" value="C:plasma membrane"/>
    <property type="evidence" value="ECO:0007669"/>
    <property type="project" value="UniProtKB-SubCell"/>
</dbReference>
<evidence type="ECO:0000313" key="19">
    <source>
        <dbReference type="EMBL" id="KAG5271599.1"/>
    </source>
</evidence>
<organism evidence="19 20">
    <name type="scientific">Alosa alosa</name>
    <name type="common">allis shad</name>
    <dbReference type="NCBI Taxonomy" id="278164"/>
    <lineage>
        <taxon>Eukaryota</taxon>
        <taxon>Metazoa</taxon>
        <taxon>Chordata</taxon>
        <taxon>Craniata</taxon>
        <taxon>Vertebrata</taxon>
        <taxon>Euteleostomi</taxon>
        <taxon>Actinopterygii</taxon>
        <taxon>Neopterygii</taxon>
        <taxon>Teleostei</taxon>
        <taxon>Clupei</taxon>
        <taxon>Clupeiformes</taxon>
        <taxon>Clupeoidei</taxon>
        <taxon>Clupeidae</taxon>
        <taxon>Alosa</taxon>
    </lineage>
</organism>
<evidence type="ECO:0000256" key="12">
    <source>
        <dbReference type="ARBA" id="ARBA00023136"/>
    </source>
</evidence>
<dbReference type="SMART" id="SM00241">
    <property type="entry name" value="ZP"/>
    <property type="match status" value="1"/>
</dbReference>
<evidence type="ECO:0000256" key="13">
    <source>
        <dbReference type="ARBA" id="ARBA00023157"/>
    </source>
</evidence>
<proteinExistence type="inferred from homology"/>
<keyword evidence="14" id="KW-0325">Glycoprotein</keyword>
<keyword evidence="11" id="KW-1133">Transmembrane helix</keyword>
<evidence type="ECO:0000256" key="15">
    <source>
        <dbReference type="ARBA" id="ARBA00030824"/>
    </source>
</evidence>
<dbReference type="AlphaFoldDB" id="A0AAV6GAM9"/>
<dbReference type="Pfam" id="PF23344">
    <property type="entry name" value="ZP-N"/>
    <property type="match status" value="1"/>
</dbReference>
<evidence type="ECO:0000256" key="11">
    <source>
        <dbReference type="ARBA" id="ARBA00022989"/>
    </source>
</evidence>
<keyword evidence="5" id="KW-1003">Cell membrane</keyword>
<gene>
    <name evidence="19" type="ORF">AALO_G00181840</name>
</gene>
<accession>A0AAV6GAM9</accession>
<keyword evidence="10 17" id="KW-0732">Signal</keyword>
<comment type="similarity">
    <text evidence="3">Belongs to the ZP domain family. ZPC subfamily.</text>
</comment>
<dbReference type="PROSITE" id="PS51034">
    <property type="entry name" value="ZP_2"/>
    <property type="match status" value="1"/>
</dbReference>
<comment type="caution">
    <text evidence="19">The sequence shown here is derived from an EMBL/GenBank/DDBJ whole genome shotgun (WGS) entry which is preliminary data.</text>
</comment>
<dbReference type="PANTHER" id="PTHR11576">
    <property type="entry name" value="ZONA PELLUCIDA SPERM-BINDING PROTEIN 3"/>
    <property type="match status" value="1"/>
</dbReference>
<dbReference type="GO" id="GO:0031012">
    <property type="term" value="C:extracellular matrix"/>
    <property type="evidence" value="ECO:0007669"/>
    <property type="project" value="TreeGrafter"/>
</dbReference>
<keyword evidence="20" id="KW-1185">Reference proteome</keyword>
<reference evidence="19" key="1">
    <citation type="submission" date="2020-10" db="EMBL/GenBank/DDBJ databases">
        <title>Chromosome-scale genome assembly of the Allis shad, Alosa alosa.</title>
        <authorList>
            <person name="Margot Z."/>
            <person name="Christophe K."/>
            <person name="Cabau C."/>
            <person name="Louis A."/>
            <person name="Berthelot C."/>
            <person name="Parey E."/>
            <person name="Roest Crollius H."/>
            <person name="Montfort J."/>
            <person name="Robinson-Rechavi M."/>
            <person name="Bucao C."/>
            <person name="Bouchez O."/>
            <person name="Gislard M."/>
            <person name="Lluch J."/>
            <person name="Milhes M."/>
            <person name="Lampietro C."/>
            <person name="Lopez Roques C."/>
            <person name="Donnadieu C."/>
            <person name="Braasch I."/>
            <person name="Desvignes T."/>
            <person name="Postlethwait J."/>
            <person name="Bobe J."/>
            <person name="Guiguen Y."/>
        </authorList>
    </citation>
    <scope>NUCLEOTIDE SEQUENCE</scope>
    <source>
        <strain evidence="19">M-15738</strain>
        <tissue evidence="19">Blood</tissue>
    </source>
</reference>
<evidence type="ECO:0000256" key="10">
    <source>
        <dbReference type="ARBA" id="ARBA00022729"/>
    </source>
</evidence>
<evidence type="ECO:0000256" key="8">
    <source>
        <dbReference type="ARBA" id="ARBA00022685"/>
    </source>
</evidence>
<dbReference type="GO" id="GO:0032190">
    <property type="term" value="F:acrosin binding"/>
    <property type="evidence" value="ECO:0007669"/>
    <property type="project" value="TreeGrafter"/>
</dbReference>
<sequence length="485" mass="55082">MVRAGLLMYFVVWCWAPYFVVEAGMQYNWGVQNVRGIFHFPEQKHFKSAPIHEVTWPGTAKDRPEPPQSTPPPFALPMFWHAPAPLASAALFKPVAGKHPLPYSLKDILLPHRYKPLSTQVRLSQELDIPRVEVSCGSNMVGVRVNRRYLEFNAEPSKFRLGTCAATFVTKEYVYFQYSLDECGSISETVKGKLVYSNTLTYSPGPQQGVLRVVPLSVPIHCQYNRFHYSYKVGYLPEVNDRIFLKSLKTRRTFNLTTLNAQWEHLDVGEKYVLGEPMYFEVSTQHLSKDQWVFVDSCHVTASQDSNSMPRQDVIRNFGCLVDSKRNESRSRFYSRDSNNLRFSIDTFLFPDVTIELLYLHCSVRVGSKDPTATAKSCTYNSESESWEELHGSNCVCSCCETKCEHSATSIPSEVKTLITSDPWGVKKRSSSLPEVEEVEGDGETWPIEKSRGFGSIQEMEDIWIEEPDKVASNQMESGLVGKDG</sequence>
<dbReference type="GO" id="GO:0035803">
    <property type="term" value="P:egg coat formation"/>
    <property type="evidence" value="ECO:0007669"/>
    <property type="project" value="TreeGrafter"/>
</dbReference>
<keyword evidence="9" id="KW-0812">Transmembrane</keyword>